<dbReference type="Gene3D" id="2.180.10.10">
    <property type="entry name" value="RHS repeat-associated core"/>
    <property type="match status" value="1"/>
</dbReference>
<keyword evidence="3" id="KW-1185">Reference proteome</keyword>
<dbReference type="OrthoDB" id="5150353at2"/>
<protein>
    <recommendedName>
        <fullName evidence="4">Type IV secretion protein Rhs</fullName>
    </recommendedName>
</protein>
<feature type="region of interest" description="Disordered" evidence="1">
    <location>
        <begin position="533"/>
        <end position="580"/>
    </location>
</feature>
<dbReference type="Pfam" id="PF05593">
    <property type="entry name" value="RHS_repeat"/>
    <property type="match status" value="1"/>
</dbReference>
<dbReference type="EMBL" id="AVPJ01000038">
    <property type="protein sequence ID" value="KGN29459.1"/>
    <property type="molecule type" value="Genomic_DNA"/>
</dbReference>
<dbReference type="InterPro" id="IPR031325">
    <property type="entry name" value="RHS_repeat"/>
</dbReference>
<feature type="non-terminal residue" evidence="2">
    <location>
        <position position="1340"/>
    </location>
</feature>
<evidence type="ECO:0000313" key="2">
    <source>
        <dbReference type="EMBL" id="KGN29459.1"/>
    </source>
</evidence>
<dbReference type="InterPro" id="IPR050708">
    <property type="entry name" value="T6SS_VgrG/RHS"/>
</dbReference>
<gene>
    <name evidence="2" type="ORF">N802_13615</name>
</gene>
<evidence type="ECO:0008006" key="4">
    <source>
        <dbReference type="Google" id="ProtNLM"/>
    </source>
</evidence>
<feature type="compositionally biased region" description="Low complexity" evidence="1">
    <location>
        <begin position="558"/>
        <end position="580"/>
    </location>
</feature>
<dbReference type="NCBIfam" id="TIGR01643">
    <property type="entry name" value="YD_repeat_2x"/>
    <property type="match status" value="3"/>
</dbReference>
<name>A0A0A0IYF6_9MICO</name>
<feature type="region of interest" description="Disordered" evidence="1">
    <location>
        <begin position="391"/>
        <end position="452"/>
    </location>
</feature>
<evidence type="ECO:0000256" key="1">
    <source>
        <dbReference type="SAM" id="MobiDB-lite"/>
    </source>
</evidence>
<dbReference type="eggNOG" id="COG3209">
    <property type="taxonomic scope" value="Bacteria"/>
</dbReference>
<sequence length="1340" mass="142913">DHVLTPDGDTATYYYAPETNRYAANKSTSVSYVRGGTLARIDYGQRNGSEHLAKAPMQVAFNTAERCFNDAALANCAAATMTTANAYHWPDVPFDQICAATCSTTTQTSPTFFTRKRLASVTTGLRNSAGTGYDLVDRWTLTHSYPDPGDGTSPSLFLTGIQRQGLTGTAITLPKVEFFGQVMDNRVDGIDGAAPFRKWRVYAINSESGSTLAWTYSAKDCSPTSVPVPETNARRCFPVYFTPPGGTAPERHWFHKYRIDSVTETDRSGASVHPLTTTYTYGGTPAWHYDENPFTQEKYRTWGEWRGYGQVTTTSGASGSTQSQTISTYFRGMNGDRLNTAGGSKSVTVTDSLGGSVVDDWRTEGMTREFRAFNGPGGALLGTTLTDPWLPTATTATDGRRSAQMSGVAGTRERTTVTAGTRETKETTTKFDPYGQPEEVQDEGDVAVTGDEECTRTSYARNTTSWILDAEAEVQTTKGLCSVTPTTANALSLTRTFYDASTTLGAAPTRGNPTRVDELVDTPTGRAVTTQQTMAVDSHGRETSSTDALGRTTTTAFSPSTGVAPTTVTTTSPDPDGTGPLVAHVTTETIDQRRGVTTASTDAAGRVTATEYDALGRAINVWAPGRVKGTDTPTAKYAYTIRATGPNAVTTETLIKTGGYVKSVTFFDGLLRPRGTQTPVEGTGRVVTETLYDSRGLVAEERSGIYDNTTNPNTTLVTVAASAPERTIAHSYDGASRETATITKRLGTELWRTTQNHHGDRVTVDPPAGGTPEQTITDAHGRLVERQTFDAATATGTPKTTTTYTYDDWDNLATTTDTKGKVWSKTHNLQGELIATSDPDKGDSTLTYDAVGNLTSTTDARGKKITTSYDQLDRPTKTTNTAGAPLSSYTYDILPNGTAARGTLATTTRHVGAGALTQSVTGLDSAGRPLTSSTSVPEIPGVIPAGLKATITTTNTYFTDGSPKSVNTTGIPGLPNETVTYLYDTLGRQNAMGGIGSYVGDMVWSPFGEPLQYAMGNTLGKEMWHTFTYEQGTRRLATARVDRENVTSADLNTTYSYDPAGNVTKTAGTTSTGAVDTQCFRYDRARVLTDAWTPGDNNCVTDPASAILGGPAPYRATWTVDVNGNRLSEAHRRPGQPDRTTTQTYGATQPHFTSAATVTTGANTVNQTYAADAAGNTTSRPGTTGQQTLTWDDEGHLTKVAVGATVLQENVYDADGQRLLRKAGGNTTLTLGSVELTHDTATSAVTGQRYYKFHGRTVAVRTGAGTAAVNYLFGDHHGTGEVQIGATTSAVTLRRTSPYGEDRTQTGAWIGDKGFVGGTNDNAIGLTHLGAREYDPTLGR</sequence>
<reference evidence="2 3" key="1">
    <citation type="submission" date="2013-08" db="EMBL/GenBank/DDBJ databases">
        <title>The genome sequence of Knoellia sinensis.</title>
        <authorList>
            <person name="Zhu W."/>
            <person name="Wang G."/>
        </authorList>
    </citation>
    <scope>NUCLEOTIDE SEQUENCE [LARGE SCALE GENOMIC DNA]</scope>
    <source>
        <strain evidence="2 3">KCTC 19936</strain>
    </source>
</reference>
<dbReference type="RefSeq" id="WP_035919590.1">
    <property type="nucleotide sequence ID" value="NZ_AVPJ01000038.1"/>
</dbReference>
<dbReference type="Proteomes" id="UP000030002">
    <property type="component" value="Unassembled WGS sequence"/>
</dbReference>
<dbReference type="STRING" id="1385520.N802_13615"/>
<proteinExistence type="predicted"/>
<feature type="non-terminal residue" evidence="2">
    <location>
        <position position="1"/>
    </location>
</feature>
<dbReference type="PANTHER" id="PTHR32305:SF17">
    <property type="entry name" value="TRNA NUCLEASE WAPA"/>
    <property type="match status" value="1"/>
</dbReference>
<comment type="caution">
    <text evidence="2">The sequence shown here is derived from an EMBL/GenBank/DDBJ whole genome shotgun (WGS) entry which is preliminary data.</text>
</comment>
<feature type="compositionally biased region" description="Polar residues" evidence="1">
    <location>
        <begin position="545"/>
        <end position="557"/>
    </location>
</feature>
<organism evidence="2 3">
    <name type="scientific">Knoellia sinensis KCTC 19936</name>
    <dbReference type="NCBI Taxonomy" id="1385520"/>
    <lineage>
        <taxon>Bacteria</taxon>
        <taxon>Bacillati</taxon>
        <taxon>Actinomycetota</taxon>
        <taxon>Actinomycetes</taxon>
        <taxon>Micrococcales</taxon>
        <taxon>Intrasporangiaceae</taxon>
        <taxon>Knoellia</taxon>
    </lineage>
</organism>
<dbReference type="PANTHER" id="PTHR32305">
    <property type="match status" value="1"/>
</dbReference>
<accession>A0A0A0IYF6</accession>
<dbReference type="InterPro" id="IPR006530">
    <property type="entry name" value="YD"/>
</dbReference>
<evidence type="ECO:0000313" key="3">
    <source>
        <dbReference type="Proteomes" id="UP000030002"/>
    </source>
</evidence>
<feature type="region of interest" description="Disordered" evidence="1">
    <location>
        <begin position="755"/>
        <end position="775"/>
    </location>
</feature>